<sequence length="820" mass="91553">MTTSSPRRADEPNVPRRGLYQPQPAYEEELQRQRNQQKLKDKILQTAKSLRTALPTEQETENPSAQHSKKRPRFGDLSPYNVDDKDEKYLWEVEVTRLIDSLEKPQESLNPASSQKLSSAINNLGFTWLEKLSDQLLCALSICALDDNLMLRPESQMGMSPNGSIIGRSINKLETRLGDVPDILRKAGLHARTTSRRPNDKDESYETQPGVEAVNDTEAPIYYQLVDYTTETLVRILCGGFGAEDKYWIARIVTVLAKFSTKLKVLSGGIPSFGMEALSRHAGAREDLERYPFPGADNVSDIAFDVILEVEEAHKPQADRTPAPGDRYVATYASDMTAVSNWLFRIMWHIFTDLNTRNTRGREMDEFEVSAAVFATGSESLPTVAYHNRLGHISGSSSKVAVGMSHRIIDLLVTTATVMRRHPAPRLQLRTGRSTLSIRQGKSDPERLYALNSMAEIISVMIILSCIEPCVTEDLARLCNSVRATQILSKIYVATHGCAVYTSLYNNISQIDPLPLRRSRPLSDYAGLTGRTRTSSELRDRHNAQWQCNFDAIKELDQCTSGATRRRVSASARNWAVEEHAISVSCLPYTITIMSGCAILVLGGLMAGLFVGSRIDGVDPFNLTMFAWIIAGFIILVSKSVRVAEWTWRDFLKGRVTCRTVRELATVTKLSEQDIILHLLSSEKEIPLVLRGPYNNVFSNKGAEGFSVDVKPNVGTLFASGLIVLEVLLESGSALVCLDLRPQLTTLDGDNSNELTRPNIGSTGPSKQRIVHRQREPYRVLACKNPPLLGESEKDVVFRQQLLSWEKIIGIYNKPEQKVR</sequence>
<proteinExistence type="predicted"/>
<dbReference type="OrthoDB" id="5419219at2759"/>
<evidence type="ECO:0000256" key="2">
    <source>
        <dbReference type="SAM" id="Phobius"/>
    </source>
</evidence>
<accession>A0A395SY30</accession>
<dbReference type="STRING" id="694270.A0A395SY30"/>
<evidence type="ECO:0000256" key="1">
    <source>
        <dbReference type="SAM" id="MobiDB-lite"/>
    </source>
</evidence>
<organism evidence="3 4">
    <name type="scientific">Fusarium longipes</name>
    <dbReference type="NCBI Taxonomy" id="694270"/>
    <lineage>
        <taxon>Eukaryota</taxon>
        <taxon>Fungi</taxon>
        <taxon>Dikarya</taxon>
        <taxon>Ascomycota</taxon>
        <taxon>Pezizomycotina</taxon>
        <taxon>Sordariomycetes</taxon>
        <taxon>Hypocreomycetidae</taxon>
        <taxon>Hypocreales</taxon>
        <taxon>Nectriaceae</taxon>
        <taxon>Fusarium</taxon>
    </lineage>
</organism>
<evidence type="ECO:0000313" key="3">
    <source>
        <dbReference type="EMBL" id="RGP77373.1"/>
    </source>
</evidence>
<feature type="transmembrane region" description="Helical" evidence="2">
    <location>
        <begin position="623"/>
        <end position="641"/>
    </location>
</feature>
<name>A0A395SY30_9HYPO</name>
<keyword evidence="2" id="KW-0472">Membrane</keyword>
<keyword evidence="2" id="KW-1133">Transmembrane helix</keyword>
<keyword evidence="2" id="KW-0812">Transmembrane</keyword>
<feature type="compositionally biased region" description="Polar residues" evidence="1">
    <location>
        <begin position="749"/>
        <end position="766"/>
    </location>
</feature>
<feature type="transmembrane region" description="Helical" evidence="2">
    <location>
        <begin position="589"/>
        <end position="611"/>
    </location>
</feature>
<feature type="region of interest" description="Disordered" evidence="1">
    <location>
        <begin position="749"/>
        <end position="768"/>
    </location>
</feature>
<dbReference type="Proteomes" id="UP000266234">
    <property type="component" value="Unassembled WGS sequence"/>
</dbReference>
<dbReference type="EMBL" id="PXOG01000096">
    <property type="protein sequence ID" value="RGP77373.1"/>
    <property type="molecule type" value="Genomic_DNA"/>
</dbReference>
<feature type="compositionally biased region" description="Polar residues" evidence="1">
    <location>
        <begin position="55"/>
        <end position="66"/>
    </location>
</feature>
<evidence type="ECO:0000313" key="4">
    <source>
        <dbReference type="Proteomes" id="UP000266234"/>
    </source>
</evidence>
<reference evidence="3 4" key="1">
    <citation type="journal article" date="2018" name="PLoS Pathog.">
        <title>Evolution of structural diversity of trichothecenes, a family of toxins produced by plant pathogenic and entomopathogenic fungi.</title>
        <authorList>
            <person name="Proctor R.H."/>
            <person name="McCormick S.P."/>
            <person name="Kim H.S."/>
            <person name="Cardoza R.E."/>
            <person name="Stanley A.M."/>
            <person name="Lindo L."/>
            <person name="Kelly A."/>
            <person name="Brown D.W."/>
            <person name="Lee T."/>
            <person name="Vaughan M.M."/>
            <person name="Alexander N.J."/>
            <person name="Busman M."/>
            <person name="Gutierrez S."/>
        </authorList>
    </citation>
    <scope>NUCLEOTIDE SEQUENCE [LARGE SCALE GENOMIC DNA]</scope>
    <source>
        <strain evidence="3 4">NRRL 20695</strain>
    </source>
</reference>
<feature type="region of interest" description="Disordered" evidence="1">
    <location>
        <begin position="189"/>
        <end position="209"/>
    </location>
</feature>
<comment type="caution">
    <text evidence="3">The sequence shown here is derived from an EMBL/GenBank/DDBJ whole genome shotgun (WGS) entry which is preliminary data.</text>
</comment>
<feature type="region of interest" description="Disordered" evidence="1">
    <location>
        <begin position="1"/>
        <end position="80"/>
    </location>
</feature>
<gene>
    <name evidence="3" type="ORF">FLONG3_4512</name>
</gene>
<protein>
    <submittedName>
        <fullName evidence="3">Uncharacterized protein</fullName>
    </submittedName>
</protein>
<keyword evidence="4" id="KW-1185">Reference proteome</keyword>
<dbReference type="AlphaFoldDB" id="A0A395SY30"/>